<evidence type="ECO:0000256" key="1">
    <source>
        <dbReference type="ARBA" id="ARBA00004117"/>
    </source>
</evidence>
<comment type="function">
    <text evidence="5 7">Structural component of flagellum, the bacterial motility apparatus. Part of the rod structure of flagellar basal body.</text>
</comment>
<reference evidence="9 10" key="1">
    <citation type="submission" date="2020-03" db="EMBL/GenBank/DDBJ databases">
        <title>Bacterial isolates of synthetic phycosphere.</title>
        <authorList>
            <person name="Fu H."/>
            <person name="Moran M.A."/>
        </authorList>
    </citation>
    <scope>NUCLEOTIDE SEQUENCE [LARGE SCALE GENOMIC DNA]</scope>
    <source>
        <strain evidence="9 10">HF1</strain>
    </source>
</reference>
<sequence length="130" mass="14035">MTTGIREGLGVHAEALVLRNARNSLLTSNIANAATPGYKARDFDFEQQLAMQTHGSGAMKTSHDRHLGIGSVADTSPGYRVPVVPSLDGNTVDMAVEQMEFAENSVRYQSSLEFLNRRVGGLMRVINGGE</sequence>
<dbReference type="Proteomes" id="UP000709466">
    <property type="component" value="Unassembled WGS sequence"/>
</dbReference>
<dbReference type="PANTHER" id="PTHR30435:SF12">
    <property type="entry name" value="FLAGELLAR BASAL BODY ROD PROTEIN FLGB"/>
    <property type="match status" value="1"/>
</dbReference>
<comment type="similarity">
    <text evidence="2 7">Belongs to the flagella basal body rod proteins family.</text>
</comment>
<proteinExistence type="inferred from homology"/>
<keyword evidence="9" id="KW-0282">Flagellum</keyword>
<organism evidence="9 10">
    <name type="scientific">Marivivens donghaensis</name>
    <dbReference type="NCBI Taxonomy" id="1699413"/>
    <lineage>
        <taxon>Bacteria</taxon>
        <taxon>Pseudomonadati</taxon>
        <taxon>Pseudomonadota</taxon>
        <taxon>Alphaproteobacteria</taxon>
        <taxon>Rhodobacterales</taxon>
        <taxon>Paracoccaceae</taxon>
        <taxon>Marivivens group</taxon>
        <taxon>Marivivens</taxon>
    </lineage>
</organism>
<evidence type="ECO:0000256" key="4">
    <source>
        <dbReference type="ARBA" id="ARBA00023143"/>
    </source>
</evidence>
<name>A0ABX0VTY4_9RHOB</name>
<feature type="domain" description="Flagellar basal body rod protein N-terminal" evidence="8">
    <location>
        <begin position="11"/>
        <end position="39"/>
    </location>
</feature>
<evidence type="ECO:0000256" key="6">
    <source>
        <dbReference type="ARBA" id="ARBA00026072"/>
    </source>
</evidence>
<dbReference type="EMBL" id="JAATOP010000001">
    <property type="protein sequence ID" value="NIY70855.1"/>
    <property type="molecule type" value="Genomic_DNA"/>
</dbReference>
<evidence type="ECO:0000256" key="7">
    <source>
        <dbReference type="PIRNR" id="PIRNR002889"/>
    </source>
</evidence>
<dbReference type="PANTHER" id="PTHR30435">
    <property type="entry name" value="FLAGELLAR PROTEIN"/>
    <property type="match status" value="1"/>
</dbReference>
<dbReference type="InterPro" id="IPR006300">
    <property type="entry name" value="FlgB"/>
</dbReference>
<dbReference type="PROSITE" id="PS00588">
    <property type="entry name" value="FLAGELLA_BB_ROD"/>
    <property type="match status" value="1"/>
</dbReference>
<evidence type="ECO:0000259" key="8">
    <source>
        <dbReference type="Pfam" id="PF00460"/>
    </source>
</evidence>
<comment type="subunit">
    <text evidence="6">The basal body constitutes a major portion of the flagellar organelle and consists of a number of rings mounted on a central rod. In Gram-negative bacteria, at least four rings, L, P, S and M are present, whereas Gram-positive bacteria lack the L and P rings. The rod consists of about 26 subunits of FlgG in the distal portion, and FlgB, FlgC and FlgF build up the proximal portion of the rod with about 6 subunits each. Rod assembly occurs by export via the flagellum-specific pathway of its constituent proteins and by their incorporation into the rod structure in the probable order of FlgB, FlgC, FlgF and FlgG. Another protein, FliE, also assembles onto the stable rod structure.</text>
</comment>
<keyword evidence="9" id="KW-0966">Cell projection</keyword>
<dbReference type="InterPro" id="IPR001444">
    <property type="entry name" value="Flag_bb_rod_N"/>
</dbReference>
<keyword evidence="9" id="KW-0969">Cilium</keyword>
<dbReference type="NCBIfam" id="TIGR01396">
    <property type="entry name" value="FlgB"/>
    <property type="match status" value="1"/>
</dbReference>
<keyword evidence="10" id="KW-1185">Reference proteome</keyword>
<gene>
    <name evidence="9" type="primary">flgB</name>
    <name evidence="9" type="ORF">HCZ30_00230</name>
</gene>
<comment type="subcellular location">
    <subcellularLocation>
        <location evidence="1 7">Bacterial flagellum basal body</location>
    </subcellularLocation>
</comment>
<evidence type="ECO:0000256" key="3">
    <source>
        <dbReference type="ARBA" id="ARBA00014376"/>
    </source>
</evidence>
<dbReference type="InterPro" id="IPR019776">
    <property type="entry name" value="Flagellar_basal_body_rod_CS"/>
</dbReference>
<protein>
    <recommendedName>
        <fullName evidence="3 7">Flagellar basal body rod protein FlgB</fullName>
    </recommendedName>
</protein>
<accession>A0ABX0VTY4</accession>
<evidence type="ECO:0000313" key="10">
    <source>
        <dbReference type="Proteomes" id="UP000709466"/>
    </source>
</evidence>
<keyword evidence="4 7" id="KW-0975">Bacterial flagellum</keyword>
<evidence type="ECO:0000256" key="2">
    <source>
        <dbReference type="ARBA" id="ARBA00009677"/>
    </source>
</evidence>
<evidence type="ECO:0000313" key="9">
    <source>
        <dbReference type="EMBL" id="NIY70855.1"/>
    </source>
</evidence>
<dbReference type="RefSeq" id="WP_167635751.1">
    <property type="nucleotide sequence ID" value="NZ_JAATOP010000001.1"/>
</dbReference>
<comment type="caution">
    <text evidence="9">The sequence shown here is derived from an EMBL/GenBank/DDBJ whole genome shotgun (WGS) entry which is preliminary data.</text>
</comment>
<dbReference type="Pfam" id="PF00460">
    <property type="entry name" value="Flg_bb_rod"/>
    <property type="match status" value="1"/>
</dbReference>
<evidence type="ECO:0000256" key="5">
    <source>
        <dbReference type="ARBA" id="ARBA00024934"/>
    </source>
</evidence>
<dbReference type="PIRSF" id="PIRSF002889">
    <property type="entry name" value="Rod_FlgB"/>
    <property type="match status" value="1"/>
</dbReference>